<keyword evidence="4" id="KW-0489">Methyltransferase</keyword>
<dbReference type="GO" id="GO:0008168">
    <property type="term" value="F:methyltransferase activity"/>
    <property type="evidence" value="ECO:0007669"/>
    <property type="project" value="UniProtKB-KW"/>
</dbReference>
<name>A0ABP9CEZ1_9ACTN</name>
<dbReference type="InterPro" id="IPR013216">
    <property type="entry name" value="Methyltransf_11"/>
</dbReference>
<dbReference type="GO" id="GO:0032259">
    <property type="term" value="P:methylation"/>
    <property type="evidence" value="ECO:0007669"/>
    <property type="project" value="UniProtKB-KW"/>
</dbReference>
<dbReference type="InterPro" id="IPR029063">
    <property type="entry name" value="SAM-dependent_MTases_sf"/>
</dbReference>
<dbReference type="Pfam" id="PF08241">
    <property type="entry name" value="Methyltransf_11"/>
    <property type="match status" value="1"/>
</dbReference>
<dbReference type="SUPFAM" id="SSF53335">
    <property type="entry name" value="S-adenosyl-L-methionine-dependent methyltransferases"/>
    <property type="match status" value="1"/>
</dbReference>
<feature type="region of interest" description="Disordered" evidence="2">
    <location>
        <begin position="1"/>
        <end position="21"/>
    </location>
</feature>
<dbReference type="EMBL" id="BAABKQ010000001">
    <property type="protein sequence ID" value="GAA4807000.1"/>
    <property type="molecule type" value="Genomic_DNA"/>
</dbReference>
<evidence type="ECO:0000313" key="5">
    <source>
        <dbReference type="Proteomes" id="UP001500839"/>
    </source>
</evidence>
<reference evidence="5" key="1">
    <citation type="journal article" date="2019" name="Int. J. Syst. Evol. Microbiol.">
        <title>The Global Catalogue of Microorganisms (GCM) 10K type strain sequencing project: providing services to taxonomists for standard genome sequencing and annotation.</title>
        <authorList>
            <consortium name="The Broad Institute Genomics Platform"/>
            <consortium name="The Broad Institute Genome Sequencing Center for Infectious Disease"/>
            <person name="Wu L."/>
            <person name="Ma J."/>
        </authorList>
    </citation>
    <scope>NUCLEOTIDE SEQUENCE [LARGE SCALE GENOMIC DNA]</scope>
    <source>
        <strain evidence="5">JCM 18542</strain>
    </source>
</reference>
<feature type="compositionally biased region" description="Low complexity" evidence="2">
    <location>
        <begin position="9"/>
        <end position="21"/>
    </location>
</feature>
<protein>
    <submittedName>
        <fullName evidence="4">Class I SAM-dependent methyltransferase</fullName>
    </submittedName>
</protein>
<feature type="domain" description="Methyltransferase type 11" evidence="3">
    <location>
        <begin position="63"/>
        <end position="160"/>
    </location>
</feature>
<dbReference type="CDD" id="cd02440">
    <property type="entry name" value="AdoMet_MTases"/>
    <property type="match status" value="1"/>
</dbReference>
<dbReference type="Proteomes" id="UP001500839">
    <property type="component" value="Unassembled WGS sequence"/>
</dbReference>
<dbReference type="InterPro" id="IPR050447">
    <property type="entry name" value="Erg6_SMT_methyltransf"/>
</dbReference>
<dbReference type="PANTHER" id="PTHR44068:SF11">
    <property type="entry name" value="GERANYL DIPHOSPHATE 2-C-METHYLTRANSFERASE"/>
    <property type="match status" value="1"/>
</dbReference>
<sequence length="290" mass="30502">MRDMDDDAGTGAAGAAGPAGALDWDGEHGAFWVREQEHQDAVLRPFVAPLLDAAGVEAGTAVLDVGCGCGATTRAAAERGAAPVVGLDLSSAMLARGRELAVAQGIEGVDFVQGDAQAHPFAPATFDAVISRFGVMFFDDPPTAFRAFAHALRPDGILAFVCWQSARRNPHISLPMRAIVTAFPDALPRDTPQPPFSMAEPDDVRALLADAGFGDVECAPIEQQLRVGDDVDQVLAHYLAGPMARRLLARQPTAEVDEVTARIREQLAEHAGDGGVHLGAAAWLVTARAR</sequence>
<dbReference type="Gene3D" id="3.40.50.150">
    <property type="entry name" value="Vaccinia Virus protein VP39"/>
    <property type="match status" value="1"/>
</dbReference>
<organism evidence="4 5">
    <name type="scientific">Tomitella cavernea</name>
    <dbReference type="NCBI Taxonomy" id="1387982"/>
    <lineage>
        <taxon>Bacteria</taxon>
        <taxon>Bacillati</taxon>
        <taxon>Actinomycetota</taxon>
        <taxon>Actinomycetes</taxon>
        <taxon>Mycobacteriales</taxon>
        <taxon>Tomitella</taxon>
    </lineage>
</organism>
<dbReference type="PANTHER" id="PTHR44068">
    <property type="entry name" value="ZGC:194242"/>
    <property type="match status" value="1"/>
</dbReference>
<evidence type="ECO:0000256" key="2">
    <source>
        <dbReference type="SAM" id="MobiDB-lite"/>
    </source>
</evidence>
<keyword evidence="5" id="KW-1185">Reference proteome</keyword>
<evidence type="ECO:0000313" key="4">
    <source>
        <dbReference type="EMBL" id="GAA4807000.1"/>
    </source>
</evidence>
<proteinExistence type="predicted"/>
<gene>
    <name evidence="4" type="ORF">GCM10023353_07890</name>
</gene>
<comment type="caution">
    <text evidence="4">The sequence shown here is derived from an EMBL/GenBank/DDBJ whole genome shotgun (WGS) entry which is preliminary data.</text>
</comment>
<evidence type="ECO:0000256" key="1">
    <source>
        <dbReference type="ARBA" id="ARBA00022679"/>
    </source>
</evidence>
<evidence type="ECO:0000259" key="3">
    <source>
        <dbReference type="Pfam" id="PF08241"/>
    </source>
</evidence>
<accession>A0ABP9CEZ1</accession>
<keyword evidence="1" id="KW-0808">Transferase</keyword>